<accession>A0AAD8BYR5</accession>
<feature type="non-terminal residue" evidence="1">
    <location>
        <position position="1"/>
    </location>
</feature>
<keyword evidence="2" id="KW-1185">Reference proteome</keyword>
<name>A0AAD8BYR5_BIOPF</name>
<organism evidence="1 2">
    <name type="scientific">Biomphalaria pfeifferi</name>
    <name type="common">Bloodfluke planorb</name>
    <name type="synonym">Freshwater snail</name>
    <dbReference type="NCBI Taxonomy" id="112525"/>
    <lineage>
        <taxon>Eukaryota</taxon>
        <taxon>Metazoa</taxon>
        <taxon>Spiralia</taxon>
        <taxon>Lophotrochozoa</taxon>
        <taxon>Mollusca</taxon>
        <taxon>Gastropoda</taxon>
        <taxon>Heterobranchia</taxon>
        <taxon>Euthyneura</taxon>
        <taxon>Panpulmonata</taxon>
        <taxon>Hygrophila</taxon>
        <taxon>Lymnaeoidea</taxon>
        <taxon>Planorbidae</taxon>
        <taxon>Biomphalaria</taxon>
    </lineage>
</organism>
<reference evidence="1" key="1">
    <citation type="journal article" date="2023" name="PLoS Negl. Trop. Dis.">
        <title>A genome sequence for Biomphalaria pfeifferi, the major vector snail for the human-infecting parasite Schistosoma mansoni.</title>
        <authorList>
            <person name="Bu L."/>
            <person name="Lu L."/>
            <person name="Laidemitt M.R."/>
            <person name="Zhang S.M."/>
            <person name="Mutuku M."/>
            <person name="Mkoji G."/>
            <person name="Steinauer M."/>
            <person name="Loker E.S."/>
        </authorList>
    </citation>
    <scope>NUCLEOTIDE SEQUENCE</scope>
    <source>
        <strain evidence="1">KasaAsao</strain>
    </source>
</reference>
<reference evidence="1" key="2">
    <citation type="submission" date="2023-04" db="EMBL/GenBank/DDBJ databases">
        <authorList>
            <person name="Bu L."/>
            <person name="Lu L."/>
            <person name="Laidemitt M.R."/>
            <person name="Zhang S.M."/>
            <person name="Mutuku M."/>
            <person name="Mkoji G."/>
            <person name="Steinauer M."/>
            <person name="Loker E.S."/>
        </authorList>
    </citation>
    <scope>NUCLEOTIDE SEQUENCE</scope>
    <source>
        <strain evidence="1">KasaAsao</strain>
        <tissue evidence="1">Whole Snail</tissue>
    </source>
</reference>
<sequence>SRRHKLRRYEDACFFQCLSDPDLNCHDKCMGWLIVRQFNFPYDPICTPKCGDDDDCNISCRNLDLGR</sequence>
<comment type="caution">
    <text evidence="1">The sequence shown here is derived from an EMBL/GenBank/DDBJ whole genome shotgun (WGS) entry which is preliminary data.</text>
</comment>
<dbReference type="Proteomes" id="UP001233172">
    <property type="component" value="Unassembled WGS sequence"/>
</dbReference>
<evidence type="ECO:0000313" key="1">
    <source>
        <dbReference type="EMBL" id="KAK0062259.1"/>
    </source>
</evidence>
<gene>
    <name evidence="1" type="ORF">Bpfe_008360</name>
</gene>
<dbReference type="AlphaFoldDB" id="A0AAD8BYR5"/>
<protein>
    <submittedName>
        <fullName evidence="1">Uncharacterized protein</fullName>
    </submittedName>
</protein>
<evidence type="ECO:0000313" key="2">
    <source>
        <dbReference type="Proteomes" id="UP001233172"/>
    </source>
</evidence>
<dbReference type="EMBL" id="JASAOG010000026">
    <property type="protein sequence ID" value="KAK0062259.1"/>
    <property type="molecule type" value="Genomic_DNA"/>
</dbReference>
<proteinExistence type="predicted"/>